<feature type="compositionally biased region" description="Basic and acidic residues" evidence="1">
    <location>
        <begin position="659"/>
        <end position="668"/>
    </location>
</feature>
<proteinExistence type="predicted"/>
<feature type="domain" description="CHAT" evidence="2">
    <location>
        <begin position="369"/>
        <end position="643"/>
    </location>
</feature>
<dbReference type="EMBL" id="JAZAVJ010000177">
    <property type="protein sequence ID" value="KAK7408677.1"/>
    <property type="molecule type" value="Genomic_DNA"/>
</dbReference>
<feature type="region of interest" description="Disordered" evidence="1">
    <location>
        <begin position="278"/>
        <end position="304"/>
    </location>
</feature>
<protein>
    <recommendedName>
        <fullName evidence="2">CHAT domain-containing protein</fullName>
    </recommendedName>
</protein>
<evidence type="ECO:0000313" key="4">
    <source>
        <dbReference type="Proteomes" id="UP001498476"/>
    </source>
</evidence>
<evidence type="ECO:0000259" key="2">
    <source>
        <dbReference type="Pfam" id="PF12770"/>
    </source>
</evidence>
<evidence type="ECO:0000313" key="3">
    <source>
        <dbReference type="EMBL" id="KAK7408677.1"/>
    </source>
</evidence>
<organism evidence="3 4">
    <name type="scientific">Neonectria punicea</name>
    <dbReference type="NCBI Taxonomy" id="979145"/>
    <lineage>
        <taxon>Eukaryota</taxon>
        <taxon>Fungi</taxon>
        <taxon>Dikarya</taxon>
        <taxon>Ascomycota</taxon>
        <taxon>Pezizomycotina</taxon>
        <taxon>Sordariomycetes</taxon>
        <taxon>Hypocreomycetidae</taxon>
        <taxon>Hypocreales</taxon>
        <taxon>Nectriaceae</taxon>
        <taxon>Neonectria</taxon>
    </lineage>
</organism>
<gene>
    <name evidence="3" type="ORF">QQX98_009145</name>
</gene>
<accession>A0ABR1GT39</accession>
<dbReference type="InterPro" id="IPR011990">
    <property type="entry name" value="TPR-like_helical_dom_sf"/>
</dbReference>
<sequence>MLTIEDLEETIRIAREAIDALAPNDPDRAGLLNNLGYYLGDRYSQTGAIADLEEAIRVGREAVDATPLDHPVRARRLNNLANSLGGRYSRTTEMADLEEAIRLTQEAIDTTPSDHPDRPGLLDNLGVHLGNRFSRTGAMADLEEAKECFVTALRQSTSAVSVRVVAGRRLLSSPAILQDREAYAMAKTTIDLIPLLTPPSLQNSDKRHLLSAAVGLSLDAAAIALHTNRGPAAAIELLETGRGVIAGALFEQSDLAALEREHPDLARSFIDLRDQLDAPPPADSLATIERPTAAAETEGDRRRDAGPRLAALLETIQAARHGPIVVLNVSSYRCDALVIEQSGIRLLELPHLSRDAINGHVRELETLDTLGWLWDDIVCPILNALGFTGPPSNSQWPHIWWVPTGTLTRFPLHAAGHHLRRTGETAVDRVVSSYASSVKAIIHSQRRPQQAPPAARESRNAVVVAMQNTPKQEPLKHASDEVDAVVAVCESMGLPHARPRPHKADVSSALEACRMFHFAGHGSTHPTEPLQSQLLLDDWDREPFTVASLLETNLTSKPPFLAYLSACGTGQILDEGSVDESIHLANACQLAGFRHVVGTLWSVDDRLCVDMARMTYEFLRDEGIRDDCVSRGLHRAMRTVRDRWVNGEDAGRGKSSLSEPERDAKLNHGSEPPRPLWVPYVHFGV</sequence>
<dbReference type="Gene3D" id="1.25.40.10">
    <property type="entry name" value="Tetratricopeptide repeat domain"/>
    <property type="match status" value="1"/>
</dbReference>
<dbReference type="Proteomes" id="UP001498476">
    <property type="component" value="Unassembled WGS sequence"/>
</dbReference>
<reference evidence="3 4" key="1">
    <citation type="journal article" date="2025" name="Microbiol. Resour. Announc.">
        <title>Draft genome sequences for Neonectria magnoliae and Neonectria punicea, canker pathogens of Liriodendron tulipifera and Acer saccharum in West Virginia.</title>
        <authorList>
            <person name="Petronek H.M."/>
            <person name="Kasson M.T."/>
            <person name="Metheny A.M."/>
            <person name="Stauder C.M."/>
            <person name="Lovett B."/>
            <person name="Lynch S.C."/>
            <person name="Garnas J.R."/>
            <person name="Kasson L.R."/>
            <person name="Stajich J.E."/>
        </authorList>
    </citation>
    <scope>NUCLEOTIDE SEQUENCE [LARGE SCALE GENOMIC DNA]</scope>
    <source>
        <strain evidence="3 4">NRRL 64653</strain>
    </source>
</reference>
<keyword evidence="4" id="KW-1185">Reference proteome</keyword>
<dbReference type="SUPFAM" id="SSF48452">
    <property type="entry name" value="TPR-like"/>
    <property type="match status" value="1"/>
</dbReference>
<dbReference type="Pfam" id="PF12770">
    <property type="entry name" value="CHAT"/>
    <property type="match status" value="1"/>
</dbReference>
<comment type="caution">
    <text evidence="3">The sequence shown here is derived from an EMBL/GenBank/DDBJ whole genome shotgun (WGS) entry which is preliminary data.</text>
</comment>
<dbReference type="InterPro" id="IPR024983">
    <property type="entry name" value="CHAT_dom"/>
</dbReference>
<dbReference type="Pfam" id="PF13374">
    <property type="entry name" value="TPR_10"/>
    <property type="match status" value="2"/>
</dbReference>
<evidence type="ECO:0000256" key="1">
    <source>
        <dbReference type="SAM" id="MobiDB-lite"/>
    </source>
</evidence>
<feature type="region of interest" description="Disordered" evidence="1">
    <location>
        <begin position="647"/>
        <end position="670"/>
    </location>
</feature>
<name>A0ABR1GT39_9HYPO</name>